<keyword evidence="12 15" id="KW-0472">Membrane</keyword>
<evidence type="ECO:0000256" key="14">
    <source>
        <dbReference type="PROSITE-ProRule" id="PRU00175"/>
    </source>
</evidence>
<accession>A0AAE1JRM9</accession>
<comment type="catalytic activity">
    <reaction evidence="1">
        <text>S-ubiquitinyl-[E2 ubiquitin-conjugating enzyme]-L-cysteine + [acceptor protein]-L-lysine = [E2 ubiquitin-conjugating enzyme]-L-cysteine + N(6)-ubiquitinyl-[acceptor protein]-L-lysine.</text>
        <dbReference type="EC" id="2.3.2.27"/>
    </reaction>
</comment>
<dbReference type="GO" id="GO:0016020">
    <property type="term" value="C:membrane"/>
    <property type="evidence" value="ECO:0007669"/>
    <property type="project" value="UniProtKB-SubCell"/>
</dbReference>
<keyword evidence="8 14" id="KW-0863">Zinc-finger</keyword>
<comment type="subcellular location">
    <subcellularLocation>
        <location evidence="2">Membrane</location>
        <topology evidence="2">Single-pass membrane protein</topology>
    </subcellularLocation>
</comment>
<evidence type="ECO:0000256" key="7">
    <source>
        <dbReference type="ARBA" id="ARBA00022723"/>
    </source>
</evidence>
<protein>
    <recommendedName>
        <fullName evidence="4">RING-type E3 ubiquitin transferase</fullName>
        <ecNumber evidence="4">2.3.2.27</ecNumber>
    </recommendedName>
</protein>
<dbReference type="CDD" id="cd16461">
    <property type="entry name" value="RING-H2_EL5-like"/>
    <property type="match status" value="1"/>
</dbReference>
<evidence type="ECO:0000256" key="6">
    <source>
        <dbReference type="ARBA" id="ARBA00022692"/>
    </source>
</evidence>
<dbReference type="FunFam" id="3.30.40.10:FF:000461">
    <property type="entry name" value="RING-H2 finger protein ATL66"/>
    <property type="match status" value="1"/>
</dbReference>
<evidence type="ECO:0000256" key="10">
    <source>
        <dbReference type="ARBA" id="ARBA00022833"/>
    </source>
</evidence>
<evidence type="ECO:0000256" key="8">
    <source>
        <dbReference type="ARBA" id="ARBA00022771"/>
    </source>
</evidence>
<proteinExistence type="inferred from homology"/>
<evidence type="ECO:0000313" key="18">
    <source>
        <dbReference type="Proteomes" id="UP001293593"/>
    </source>
</evidence>
<name>A0AAE1JRM9_9FABA</name>
<evidence type="ECO:0000256" key="3">
    <source>
        <dbReference type="ARBA" id="ARBA00004906"/>
    </source>
</evidence>
<dbReference type="InterPro" id="IPR044600">
    <property type="entry name" value="ATL1/ATL16-like"/>
</dbReference>
<dbReference type="GO" id="GO:0008270">
    <property type="term" value="F:zinc ion binding"/>
    <property type="evidence" value="ECO:0007669"/>
    <property type="project" value="UniProtKB-KW"/>
</dbReference>
<comment type="similarity">
    <text evidence="13">Belongs to the RING-type zinc finger family. ATL subfamily.</text>
</comment>
<dbReference type="AlphaFoldDB" id="A0AAE1JRM9"/>
<dbReference type="PANTHER" id="PTHR46913">
    <property type="entry name" value="RING-H2 FINGER PROTEIN ATL16"/>
    <property type="match status" value="1"/>
</dbReference>
<dbReference type="Gene3D" id="3.30.40.10">
    <property type="entry name" value="Zinc/RING finger domain, C3HC4 (zinc finger)"/>
    <property type="match status" value="1"/>
</dbReference>
<keyword evidence="10" id="KW-0862">Zinc</keyword>
<comment type="pathway">
    <text evidence="3">Protein modification; protein ubiquitination.</text>
</comment>
<organism evidence="17 18">
    <name type="scientific">Acacia crassicarpa</name>
    <name type="common">northern wattle</name>
    <dbReference type="NCBI Taxonomy" id="499986"/>
    <lineage>
        <taxon>Eukaryota</taxon>
        <taxon>Viridiplantae</taxon>
        <taxon>Streptophyta</taxon>
        <taxon>Embryophyta</taxon>
        <taxon>Tracheophyta</taxon>
        <taxon>Spermatophyta</taxon>
        <taxon>Magnoliopsida</taxon>
        <taxon>eudicotyledons</taxon>
        <taxon>Gunneridae</taxon>
        <taxon>Pentapetalae</taxon>
        <taxon>rosids</taxon>
        <taxon>fabids</taxon>
        <taxon>Fabales</taxon>
        <taxon>Fabaceae</taxon>
        <taxon>Caesalpinioideae</taxon>
        <taxon>mimosoid clade</taxon>
        <taxon>Acacieae</taxon>
        <taxon>Acacia</taxon>
    </lineage>
</organism>
<sequence>MTSQDSQGFTWHYTELDDRNLEIRGRTFFFVVVLFSIILIVTLLFLYARWIWRYRGQHPTTYHPYGERLAPPPPLPQGLDPASIKNLPIVLHQRTSAGNSKLEETECCICLGTFKDGEKLKVLPGCDHSFHCECVDRWLSNHSSCPLCRSSLKVHSSFPKILIQEPPNRINIPL</sequence>
<dbReference type="SUPFAM" id="SSF57850">
    <property type="entry name" value="RING/U-box"/>
    <property type="match status" value="1"/>
</dbReference>
<dbReference type="PROSITE" id="PS50089">
    <property type="entry name" value="ZF_RING_2"/>
    <property type="match status" value="1"/>
</dbReference>
<evidence type="ECO:0000256" key="15">
    <source>
        <dbReference type="SAM" id="Phobius"/>
    </source>
</evidence>
<evidence type="ECO:0000256" key="13">
    <source>
        <dbReference type="ARBA" id="ARBA00024209"/>
    </source>
</evidence>
<evidence type="ECO:0000256" key="4">
    <source>
        <dbReference type="ARBA" id="ARBA00012483"/>
    </source>
</evidence>
<feature type="domain" description="RING-type" evidence="16">
    <location>
        <begin position="107"/>
        <end position="149"/>
    </location>
</feature>
<keyword evidence="5" id="KW-0808">Transferase</keyword>
<evidence type="ECO:0000256" key="11">
    <source>
        <dbReference type="ARBA" id="ARBA00022989"/>
    </source>
</evidence>
<dbReference type="Proteomes" id="UP001293593">
    <property type="component" value="Unassembled WGS sequence"/>
</dbReference>
<keyword evidence="9" id="KW-0833">Ubl conjugation pathway</keyword>
<evidence type="ECO:0000256" key="1">
    <source>
        <dbReference type="ARBA" id="ARBA00000900"/>
    </source>
</evidence>
<evidence type="ECO:0000256" key="9">
    <source>
        <dbReference type="ARBA" id="ARBA00022786"/>
    </source>
</evidence>
<evidence type="ECO:0000259" key="16">
    <source>
        <dbReference type="PROSITE" id="PS50089"/>
    </source>
</evidence>
<dbReference type="EC" id="2.3.2.27" evidence="4"/>
<evidence type="ECO:0000256" key="2">
    <source>
        <dbReference type="ARBA" id="ARBA00004167"/>
    </source>
</evidence>
<comment type="caution">
    <text evidence="17">The sequence shown here is derived from an EMBL/GenBank/DDBJ whole genome shotgun (WGS) entry which is preliminary data.</text>
</comment>
<keyword evidence="11 15" id="KW-1133">Transmembrane helix</keyword>
<evidence type="ECO:0000313" key="17">
    <source>
        <dbReference type="EMBL" id="KAK4273721.1"/>
    </source>
</evidence>
<feature type="transmembrane region" description="Helical" evidence="15">
    <location>
        <begin position="28"/>
        <end position="48"/>
    </location>
</feature>
<dbReference type="Pfam" id="PF13639">
    <property type="entry name" value="zf-RING_2"/>
    <property type="match status" value="1"/>
</dbReference>
<keyword evidence="6 15" id="KW-0812">Transmembrane</keyword>
<keyword evidence="7" id="KW-0479">Metal-binding</keyword>
<dbReference type="InterPro" id="IPR001841">
    <property type="entry name" value="Znf_RING"/>
</dbReference>
<dbReference type="GO" id="GO:0016567">
    <property type="term" value="P:protein ubiquitination"/>
    <property type="evidence" value="ECO:0007669"/>
    <property type="project" value="InterPro"/>
</dbReference>
<dbReference type="PANTHER" id="PTHR46913:SF1">
    <property type="entry name" value="RING-H2 FINGER PROTEIN ATL16"/>
    <property type="match status" value="1"/>
</dbReference>
<keyword evidence="18" id="KW-1185">Reference proteome</keyword>
<evidence type="ECO:0000256" key="5">
    <source>
        <dbReference type="ARBA" id="ARBA00022679"/>
    </source>
</evidence>
<gene>
    <name evidence="17" type="ORF">QN277_017060</name>
</gene>
<dbReference type="EMBL" id="JAWXYG010000004">
    <property type="protein sequence ID" value="KAK4273721.1"/>
    <property type="molecule type" value="Genomic_DNA"/>
</dbReference>
<evidence type="ECO:0000256" key="12">
    <source>
        <dbReference type="ARBA" id="ARBA00023136"/>
    </source>
</evidence>
<dbReference type="SMART" id="SM00184">
    <property type="entry name" value="RING"/>
    <property type="match status" value="1"/>
</dbReference>
<reference evidence="17" key="1">
    <citation type="submission" date="2023-10" db="EMBL/GenBank/DDBJ databases">
        <title>Chromosome-level genome of the transformable northern wattle, Acacia crassicarpa.</title>
        <authorList>
            <person name="Massaro I."/>
            <person name="Sinha N.R."/>
            <person name="Poethig S."/>
            <person name="Leichty A.R."/>
        </authorList>
    </citation>
    <scope>NUCLEOTIDE SEQUENCE</scope>
    <source>
        <strain evidence="17">Acra3RX</strain>
        <tissue evidence="17">Leaf</tissue>
    </source>
</reference>
<dbReference type="GO" id="GO:0061630">
    <property type="term" value="F:ubiquitin protein ligase activity"/>
    <property type="evidence" value="ECO:0007669"/>
    <property type="project" value="UniProtKB-EC"/>
</dbReference>
<dbReference type="InterPro" id="IPR013083">
    <property type="entry name" value="Znf_RING/FYVE/PHD"/>
</dbReference>